<proteinExistence type="predicted"/>
<dbReference type="AlphaFoldDB" id="A0A6J5G334"/>
<protein>
    <recommendedName>
        <fullName evidence="3">Lipoprotein</fullName>
    </recommendedName>
</protein>
<reference evidence="1 2" key="1">
    <citation type="submission" date="2020-04" db="EMBL/GenBank/DDBJ databases">
        <authorList>
            <person name="De Canck E."/>
        </authorList>
    </citation>
    <scope>NUCLEOTIDE SEQUENCE [LARGE SCALE GENOMIC DNA]</scope>
    <source>
        <strain evidence="1 2">LMG 28688</strain>
    </source>
</reference>
<keyword evidence="2" id="KW-1185">Reference proteome</keyword>
<evidence type="ECO:0008006" key="3">
    <source>
        <dbReference type="Google" id="ProtNLM"/>
    </source>
</evidence>
<dbReference type="Proteomes" id="UP000494119">
    <property type="component" value="Unassembled WGS sequence"/>
</dbReference>
<name>A0A6J5G334_9BURK</name>
<dbReference type="PROSITE" id="PS51257">
    <property type="entry name" value="PROKAR_LIPOPROTEIN"/>
    <property type="match status" value="1"/>
</dbReference>
<accession>A0A6J5G334</accession>
<sequence>MYRLFRRFEWLAFGVVTASAIACAGFIVVERCGGVPVQRFLDALAANTSADNALACAQASQSAPCAQLQAEWKGAQ</sequence>
<dbReference type="EMBL" id="CADIKL010000011">
    <property type="protein sequence ID" value="CAB3788949.1"/>
    <property type="molecule type" value="Genomic_DNA"/>
</dbReference>
<evidence type="ECO:0000313" key="2">
    <source>
        <dbReference type="Proteomes" id="UP000494119"/>
    </source>
</evidence>
<evidence type="ECO:0000313" key="1">
    <source>
        <dbReference type="EMBL" id="CAB3788949.1"/>
    </source>
</evidence>
<gene>
    <name evidence="1" type="ORF">LMG28688_02791</name>
</gene>
<organism evidence="1 2">
    <name type="scientific">Paraburkholderia caffeinitolerans</name>
    <dbReference type="NCBI Taxonomy" id="1723730"/>
    <lineage>
        <taxon>Bacteria</taxon>
        <taxon>Pseudomonadati</taxon>
        <taxon>Pseudomonadota</taxon>
        <taxon>Betaproteobacteria</taxon>
        <taxon>Burkholderiales</taxon>
        <taxon>Burkholderiaceae</taxon>
        <taxon>Paraburkholderia</taxon>
    </lineage>
</organism>